<sequence>MGSFHRRTFSYDKLPSEPIRLSVLKLDGSSFDVYVTSSATVGDLKLAIETAFSHIPKKGPSKISWSHVWGHFCLCFGSQKLVTDTDCIGSYGMKDGDELRFKNHVSGNAVLSKGYSRKSKQKNLERLGPEDENEQVTSMVEIDDDQYSWDDDLEKGSFVRYKDDNVVDTSSGETRSCLSNVRVCCFALGFKELFGFSNDRAYYSLRDTWRDD</sequence>
<dbReference type="CDD" id="cd17058">
    <property type="entry name" value="Ubl_SNRNP25"/>
    <property type="match status" value="1"/>
</dbReference>
<proteinExistence type="predicted"/>
<accession>A0ABD1B731</accession>
<comment type="caution">
    <text evidence="2">The sequence shown here is derived from an EMBL/GenBank/DDBJ whole genome shotgun (WGS) entry which is preliminary data.</text>
</comment>
<protein>
    <submittedName>
        <fullName evidence="2">U11/U12 small nuclear ribonucleoprotein 25 kDa protein</fullName>
    </submittedName>
</protein>
<dbReference type="Proteomes" id="UP001558713">
    <property type="component" value="Unassembled WGS sequence"/>
</dbReference>
<reference evidence="2 3" key="1">
    <citation type="submission" date="2024-04" db="EMBL/GenBank/DDBJ databases">
        <title>Genome assembly C_amara_ONT_v2.</title>
        <authorList>
            <person name="Yant L."/>
            <person name="Moore C."/>
            <person name="Slenker M."/>
        </authorList>
    </citation>
    <scope>NUCLEOTIDE SEQUENCE [LARGE SCALE GENOMIC DNA]</scope>
    <source>
        <tissue evidence="2">Leaf</tissue>
    </source>
</reference>
<dbReference type="Gene3D" id="3.10.20.90">
    <property type="entry name" value="Phosphatidylinositol 3-kinase Catalytic Subunit, Chain A, domain 1"/>
    <property type="match status" value="1"/>
</dbReference>
<feature type="domain" description="SNRNP25 ubiquitin-like" evidence="1">
    <location>
        <begin position="19"/>
        <end position="105"/>
    </location>
</feature>
<evidence type="ECO:0000259" key="1">
    <source>
        <dbReference type="Pfam" id="PF18036"/>
    </source>
</evidence>
<evidence type="ECO:0000313" key="3">
    <source>
        <dbReference type="Proteomes" id="UP001558713"/>
    </source>
</evidence>
<keyword evidence="3" id="KW-1185">Reference proteome</keyword>
<organism evidence="2 3">
    <name type="scientific">Cardamine amara subsp. amara</name>
    <dbReference type="NCBI Taxonomy" id="228776"/>
    <lineage>
        <taxon>Eukaryota</taxon>
        <taxon>Viridiplantae</taxon>
        <taxon>Streptophyta</taxon>
        <taxon>Embryophyta</taxon>
        <taxon>Tracheophyta</taxon>
        <taxon>Spermatophyta</taxon>
        <taxon>Magnoliopsida</taxon>
        <taxon>eudicotyledons</taxon>
        <taxon>Gunneridae</taxon>
        <taxon>Pentapetalae</taxon>
        <taxon>rosids</taxon>
        <taxon>malvids</taxon>
        <taxon>Brassicales</taxon>
        <taxon>Brassicaceae</taxon>
        <taxon>Cardamineae</taxon>
        <taxon>Cardamine</taxon>
    </lineage>
</organism>
<dbReference type="AlphaFoldDB" id="A0ABD1B731"/>
<dbReference type="EMBL" id="JBANAX010000362">
    <property type="protein sequence ID" value="KAL1212639.1"/>
    <property type="molecule type" value="Genomic_DNA"/>
</dbReference>
<dbReference type="Pfam" id="PF18036">
    <property type="entry name" value="Ubiquitin_4"/>
    <property type="match status" value="1"/>
</dbReference>
<dbReference type="InterPro" id="IPR040610">
    <property type="entry name" value="SNRNP25_ubiquitin"/>
</dbReference>
<dbReference type="GO" id="GO:1990904">
    <property type="term" value="C:ribonucleoprotein complex"/>
    <property type="evidence" value="ECO:0007669"/>
    <property type="project" value="UniProtKB-KW"/>
</dbReference>
<keyword evidence="2" id="KW-0687">Ribonucleoprotein</keyword>
<evidence type="ECO:0000313" key="2">
    <source>
        <dbReference type="EMBL" id="KAL1212639.1"/>
    </source>
</evidence>
<dbReference type="InterPro" id="IPR039690">
    <property type="entry name" value="SNRNP25"/>
</dbReference>
<dbReference type="PANTHER" id="PTHR14942">
    <property type="entry name" value="U11/U12 SMALL NUCLEAR RIBONUCLEOPROTEIN 25 KDA PROTEIN"/>
    <property type="match status" value="1"/>
</dbReference>
<dbReference type="InterPro" id="IPR029071">
    <property type="entry name" value="Ubiquitin-like_domsf"/>
</dbReference>
<dbReference type="SUPFAM" id="SSF54236">
    <property type="entry name" value="Ubiquitin-like"/>
    <property type="match status" value="1"/>
</dbReference>
<dbReference type="PANTHER" id="PTHR14942:SF2">
    <property type="entry name" value="UBIQUITIN-LIKE SUPERFAMILY PROTEIN"/>
    <property type="match status" value="1"/>
</dbReference>
<gene>
    <name evidence="2" type="ORF">V5N11_021199</name>
</gene>
<name>A0ABD1B731_CARAN</name>